<organism evidence="2 3">
    <name type="scientific">Sulfuritalea hydrogenivorans sk43H</name>
    <dbReference type="NCBI Taxonomy" id="1223802"/>
    <lineage>
        <taxon>Bacteria</taxon>
        <taxon>Pseudomonadati</taxon>
        <taxon>Pseudomonadota</taxon>
        <taxon>Betaproteobacteria</taxon>
        <taxon>Nitrosomonadales</taxon>
        <taxon>Sterolibacteriaceae</taxon>
        <taxon>Sulfuritalea</taxon>
    </lineage>
</organism>
<feature type="region of interest" description="Disordered" evidence="1">
    <location>
        <begin position="101"/>
        <end position="126"/>
    </location>
</feature>
<reference evidence="2 3" key="1">
    <citation type="journal article" date="2014" name="Syst. Appl. Microbiol.">
        <title>Complete genomes of freshwater sulfur oxidizers Sulfuricella denitrificans skB26 and Sulfuritalea hydrogenivorans sk43H: genetic insights into the sulfur oxidation pathway of betaproteobacteria.</title>
        <authorList>
            <person name="Watanabe T."/>
            <person name="Kojima H."/>
            <person name="Fukui M."/>
        </authorList>
    </citation>
    <scope>NUCLEOTIDE SEQUENCE [LARGE SCALE GENOMIC DNA]</scope>
    <source>
        <strain evidence="2">DSM22779</strain>
    </source>
</reference>
<gene>
    <name evidence="2" type="ORF">SUTH_00459</name>
</gene>
<evidence type="ECO:0000256" key="1">
    <source>
        <dbReference type="SAM" id="MobiDB-lite"/>
    </source>
</evidence>
<feature type="region of interest" description="Disordered" evidence="1">
    <location>
        <begin position="1"/>
        <end position="31"/>
    </location>
</feature>
<evidence type="ECO:0000313" key="3">
    <source>
        <dbReference type="Proteomes" id="UP000031637"/>
    </source>
</evidence>
<proteinExistence type="predicted"/>
<dbReference type="EMBL" id="AP012547">
    <property type="protein sequence ID" value="BAO28273.1"/>
    <property type="molecule type" value="Genomic_DNA"/>
</dbReference>
<feature type="compositionally biased region" description="Low complexity" evidence="1">
    <location>
        <begin position="1"/>
        <end position="21"/>
    </location>
</feature>
<name>W0SEU9_9PROT</name>
<dbReference type="KEGG" id="shd:SUTH_00459"/>
<protein>
    <submittedName>
        <fullName evidence="2">Uncharacterized protein</fullName>
    </submittedName>
</protein>
<dbReference type="HOGENOM" id="CLU_1884742_0_0_4"/>
<dbReference type="AlphaFoldDB" id="W0SEU9"/>
<sequence>MATISSLSGAQSAAQSGLRQLRLQQAKRDAEQAEQIARALQAQAQSAQQHATEAMERARAITSQSDQAQATAGQARQGLAAVSTVVRMQNQLSGVVTQVTERMAPPKPAPATKSSPTPVVNTEGQVTGAVVNTTA</sequence>
<dbReference type="RefSeq" id="WP_041096780.1">
    <property type="nucleotide sequence ID" value="NZ_AP012547.1"/>
</dbReference>
<dbReference type="STRING" id="1223802.SUTH_00459"/>
<evidence type="ECO:0000313" key="2">
    <source>
        <dbReference type="EMBL" id="BAO28273.1"/>
    </source>
</evidence>
<keyword evidence="3" id="KW-1185">Reference proteome</keyword>
<accession>W0SEU9</accession>
<dbReference type="Proteomes" id="UP000031637">
    <property type="component" value="Chromosome"/>
</dbReference>